<keyword evidence="2" id="KW-1185">Reference proteome</keyword>
<evidence type="ECO:0000313" key="1">
    <source>
        <dbReference type="EMBL" id="OMO68958.1"/>
    </source>
</evidence>
<accession>A0A1R3HFC1</accession>
<dbReference type="OrthoDB" id="155387at2759"/>
<protein>
    <recommendedName>
        <fullName evidence="3">Transposase, Tc1-like protein</fullName>
    </recommendedName>
</protein>
<dbReference type="OMA" id="LRYCADK"/>
<sequence length="580" mass="65572">MELNQIPDLNLIPDDGCINEHSNQFSNLNIDSRDCMIPNSSSMHVPLGSNTEAQNNRHIKRRKVLTNEERIAVYRVLLQNVVHGRLKRGVISIKTRNCGRKRVQLDTTLVQQIPLAKKTTLRSMATALKTSKSALHRLFKIEVLRRHSNTIRPLLKEENKIARLKFCFKMLESASLTHDPTFKGMYNVVHIDEKWFYMTKKIEKYYLLPDEKEPYRTCKSKNFIPKVMFLVAMARPRFDEQRNEIFSGKIGVFPFITREPAKRSSANRPAGTLETKPITSVRKKEMRSFLIHKVLPAIKEKWPRGALDGLIFIQQDNARTHVDIDDPEFCQAATEDGFDIRLTYQPPNSPDLNVLDLGFFAAIQSLQQKERARNVDDLVSIVVKSFEDFPSDISDRIFLTLQTCMIEIMKKKGSNKYKIPHIMKQMLLREGRLPTTMTCDLALVEEVKEYLNSLTSPGVNSTDANSVRVNSADVNSAGSNSVDVNSAGSNLAGSNLAEAGGVRLREDGHNAKIKILNLCIGSQTKLFDEIQTQNNIRNESSSESGVELLVGLKISLKVCVSKYTSGVEFSVQFHSSNCLI</sequence>
<dbReference type="InterPro" id="IPR036397">
    <property type="entry name" value="RNaseH_sf"/>
</dbReference>
<organism evidence="1 2">
    <name type="scientific">Corchorus capsularis</name>
    <name type="common">Jute</name>
    <dbReference type="NCBI Taxonomy" id="210143"/>
    <lineage>
        <taxon>Eukaryota</taxon>
        <taxon>Viridiplantae</taxon>
        <taxon>Streptophyta</taxon>
        <taxon>Embryophyta</taxon>
        <taxon>Tracheophyta</taxon>
        <taxon>Spermatophyta</taxon>
        <taxon>Magnoliopsida</taxon>
        <taxon>eudicotyledons</taxon>
        <taxon>Gunneridae</taxon>
        <taxon>Pentapetalae</taxon>
        <taxon>rosids</taxon>
        <taxon>malvids</taxon>
        <taxon>Malvales</taxon>
        <taxon>Malvaceae</taxon>
        <taxon>Grewioideae</taxon>
        <taxon>Apeibeae</taxon>
        <taxon>Corchorus</taxon>
    </lineage>
</organism>
<dbReference type="Proteomes" id="UP000188268">
    <property type="component" value="Unassembled WGS sequence"/>
</dbReference>
<dbReference type="AlphaFoldDB" id="A0A1R3HFC1"/>
<dbReference type="Gramene" id="OMO68958">
    <property type="protein sequence ID" value="OMO68958"/>
    <property type="gene ID" value="CCACVL1_19742"/>
</dbReference>
<gene>
    <name evidence="1" type="ORF">CCACVL1_19742</name>
</gene>
<dbReference type="GO" id="GO:0003676">
    <property type="term" value="F:nucleic acid binding"/>
    <property type="evidence" value="ECO:0007669"/>
    <property type="project" value="InterPro"/>
</dbReference>
<proteinExistence type="predicted"/>
<dbReference type="EMBL" id="AWWV01012128">
    <property type="protein sequence ID" value="OMO68958.1"/>
    <property type="molecule type" value="Genomic_DNA"/>
</dbReference>
<comment type="caution">
    <text evidence="1">The sequence shown here is derived from an EMBL/GenBank/DDBJ whole genome shotgun (WGS) entry which is preliminary data.</text>
</comment>
<dbReference type="PANTHER" id="PTHR47169">
    <property type="entry name" value="OS01G0541250 PROTEIN"/>
    <property type="match status" value="1"/>
</dbReference>
<dbReference type="PANTHER" id="PTHR47169:SF2">
    <property type="entry name" value="OS01G0541250 PROTEIN"/>
    <property type="match status" value="1"/>
</dbReference>
<name>A0A1R3HFC1_COCAP</name>
<dbReference type="Gene3D" id="3.30.420.10">
    <property type="entry name" value="Ribonuclease H-like superfamily/Ribonuclease H"/>
    <property type="match status" value="1"/>
</dbReference>
<evidence type="ECO:0008006" key="3">
    <source>
        <dbReference type="Google" id="ProtNLM"/>
    </source>
</evidence>
<dbReference type="STRING" id="210143.A0A1R3HFC1"/>
<evidence type="ECO:0000313" key="2">
    <source>
        <dbReference type="Proteomes" id="UP000188268"/>
    </source>
</evidence>
<reference evidence="1 2" key="1">
    <citation type="submission" date="2013-09" db="EMBL/GenBank/DDBJ databases">
        <title>Corchorus capsularis genome sequencing.</title>
        <authorList>
            <person name="Alam M."/>
            <person name="Haque M.S."/>
            <person name="Islam M.S."/>
            <person name="Emdad E.M."/>
            <person name="Islam M.M."/>
            <person name="Ahmed B."/>
            <person name="Halim A."/>
            <person name="Hossen Q.M.M."/>
            <person name="Hossain M.Z."/>
            <person name="Ahmed R."/>
            <person name="Khan M.M."/>
            <person name="Islam R."/>
            <person name="Rashid M.M."/>
            <person name="Khan S.A."/>
            <person name="Rahman M.S."/>
            <person name="Alam M."/>
        </authorList>
    </citation>
    <scope>NUCLEOTIDE SEQUENCE [LARGE SCALE GENOMIC DNA]</scope>
    <source>
        <strain evidence="2">cv. CVL-1</strain>
        <tissue evidence="1">Whole seedling</tissue>
    </source>
</reference>